<accession>A0A0D0BVH6</accession>
<proteinExistence type="predicted"/>
<keyword evidence="1" id="KW-1133">Transmembrane helix</keyword>
<evidence type="ECO:0000313" key="3">
    <source>
        <dbReference type="Proteomes" id="UP000053593"/>
    </source>
</evidence>
<dbReference type="Proteomes" id="UP000053593">
    <property type="component" value="Unassembled WGS sequence"/>
</dbReference>
<dbReference type="EMBL" id="KN834825">
    <property type="protein sequence ID" value="KIK53674.1"/>
    <property type="molecule type" value="Genomic_DNA"/>
</dbReference>
<evidence type="ECO:0000313" key="2">
    <source>
        <dbReference type="EMBL" id="KIK53674.1"/>
    </source>
</evidence>
<dbReference type="AlphaFoldDB" id="A0A0D0BVH6"/>
<reference evidence="2 3" key="1">
    <citation type="submission" date="2014-04" db="EMBL/GenBank/DDBJ databases">
        <title>Evolutionary Origins and Diversification of the Mycorrhizal Mutualists.</title>
        <authorList>
            <consortium name="DOE Joint Genome Institute"/>
            <consortium name="Mycorrhizal Genomics Consortium"/>
            <person name="Kohler A."/>
            <person name="Kuo A."/>
            <person name="Nagy L.G."/>
            <person name="Floudas D."/>
            <person name="Copeland A."/>
            <person name="Barry K.W."/>
            <person name="Cichocki N."/>
            <person name="Veneault-Fourrey C."/>
            <person name="LaButti K."/>
            <person name="Lindquist E.A."/>
            <person name="Lipzen A."/>
            <person name="Lundell T."/>
            <person name="Morin E."/>
            <person name="Murat C."/>
            <person name="Riley R."/>
            <person name="Ohm R."/>
            <person name="Sun H."/>
            <person name="Tunlid A."/>
            <person name="Henrissat B."/>
            <person name="Grigoriev I.V."/>
            <person name="Hibbett D.S."/>
            <person name="Martin F."/>
        </authorList>
    </citation>
    <scope>NUCLEOTIDE SEQUENCE [LARGE SCALE GENOMIC DNA]</scope>
    <source>
        <strain evidence="2 3">FD-317 M1</strain>
    </source>
</reference>
<protein>
    <submittedName>
        <fullName evidence="2">Uncharacterized protein</fullName>
    </submittedName>
</protein>
<organism evidence="2 3">
    <name type="scientific">Collybiopsis luxurians FD-317 M1</name>
    <dbReference type="NCBI Taxonomy" id="944289"/>
    <lineage>
        <taxon>Eukaryota</taxon>
        <taxon>Fungi</taxon>
        <taxon>Dikarya</taxon>
        <taxon>Basidiomycota</taxon>
        <taxon>Agaricomycotina</taxon>
        <taxon>Agaricomycetes</taxon>
        <taxon>Agaricomycetidae</taxon>
        <taxon>Agaricales</taxon>
        <taxon>Marasmiineae</taxon>
        <taxon>Omphalotaceae</taxon>
        <taxon>Collybiopsis</taxon>
        <taxon>Collybiopsis luxurians</taxon>
    </lineage>
</organism>
<evidence type="ECO:0000256" key="1">
    <source>
        <dbReference type="SAM" id="Phobius"/>
    </source>
</evidence>
<feature type="transmembrane region" description="Helical" evidence="1">
    <location>
        <begin position="41"/>
        <end position="59"/>
    </location>
</feature>
<sequence>MPQTQRSHVPLRWGSTTTLLKHLDQDVMRVVCGAALEITKLYYLVFASLYHLFGLLRYVD</sequence>
<dbReference type="HOGENOM" id="CLU_2941978_0_0_1"/>
<gene>
    <name evidence="2" type="ORF">GYMLUDRAFT_250136</name>
</gene>
<keyword evidence="1" id="KW-0472">Membrane</keyword>
<keyword evidence="3" id="KW-1185">Reference proteome</keyword>
<keyword evidence="1" id="KW-0812">Transmembrane</keyword>
<name>A0A0D0BVH6_9AGAR</name>